<dbReference type="Proteomes" id="UP001140453">
    <property type="component" value="Unassembled WGS sequence"/>
</dbReference>
<organism evidence="7 8">
    <name type="scientific">Gnomoniopsis smithogilvyi</name>
    <dbReference type="NCBI Taxonomy" id="1191159"/>
    <lineage>
        <taxon>Eukaryota</taxon>
        <taxon>Fungi</taxon>
        <taxon>Dikarya</taxon>
        <taxon>Ascomycota</taxon>
        <taxon>Pezizomycotina</taxon>
        <taxon>Sordariomycetes</taxon>
        <taxon>Sordariomycetidae</taxon>
        <taxon>Diaporthales</taxon>
        <taxon>Gnomoniaceae</taxon>
        <taxon>Gnomoniopsis</taxon>
    </lineage>
</organism>
<evidence type="ECO:0000256" key="6">
    <source>
        <dbReference type="SAM" id="Phobius"/>
    </source>
</evidence>
<protein>
    <submittedName>
        <fullName evidence="7">Uncharacterized protein</fullName>
    </submittedName>
</protein>
<accession>A0A9W8YLJ8</accession>
<dbReference type="InterPro" id="IPR045863">
    <property type="entry name" value="CorA_TM1_TM2"/>
</dbReference>
<feature type="compositionally biased region" description="Low complexity" evidence="5">
    <location>
        <begin position="537"/>
        <end position="549"/>
    </location>
</feature>
<dbReference type="EMBL" id="JAPEVB010000005">
    <property type="protein sequence ID" value="KAJ4387755.1"/>
    <property type="molecule type" value="Genomic_DNA"/>
</dbReference>
<evidence type="ECO:0000256" key="3">
    <source>
        <dbReference type="ARBA" id="ARBA00022989"/>
    </source>
</evidence>
<evidence type="ECO:0000256" key="5">
    <source>
        <dbReference type="SAM" id="MobiDB-lite"/>
    </source>
</evidence>
<comment type="caution">
    <text evidence="7">The sequence shown here is derived from an EMBL/GenBank/DDBJ whole genome shotgun (WGS) entry which is preliminary data.</text>
</comment>
<feature type="region of interest" description="Disordered" evidence="5">
    <location>
        <begin position="523"/>
        <end position="549"/>
    </location>
</feature>
<dbReference type="AlphaFoldDB" id="A0A9W8YLJ8"/>
<evidence type="ECO:0000313" key="8">
    <source>
        <dbReference type="Proteomes" id="UP001140453"/>
    </source>
</evidence>
<keyword evidence="2 6" id="KW-0812">Transmembrane</keyword>
<dbReference type="OrthoDB" id="5428055at2759"/>
<name>A0A9W8YLJ8_9PEZI</name>
<feature type="transmembrane region" description="Helical" evidence="6">
    <location>
        <begin position="466"/>
        <end position="485"/>
    </location>
</feature>
<dbReference type="SUPFAM" id="SSF144083">
    <property type="entry name" value="Magnesium transport protein CorA, transmembrane region"/>
    <property type="match status" value="1"/>
</dbReference>
<reference evidence="7" key="1">
    <citation type="submission" date="2022-10" db="EMBL/GenBank/DDBJ databases">
        <title>Tapping the CABI collections for fungal endophytes: first genome assemblies for Collariella, Neodidymelliopsis, Ascochyta clinopodiicola, Didymella pomorum, Didymosphaeria variabile, Neocosmospora piperis and Neocucurbitaria cava.</title>
        <authorList>
            <person name="Hill R."/>
        </authorList>
    </citation>
    <scope>NUCLEOTIDE SEQUENCE</scope>
    <source>
        <strain evidence="7">IMI 355082</strain>
    </source>
</reference>
<evidence type="ECO:0000256" key="4">
    <source>
        <dbReference type="ARBA" id="ARBA00023136"/>
    </source>
</evidence>
<gene>
    <name evidence="7" type="ORF">N0V93_008356</name>
</gene>
<dbReference type="Gene3D" id="1.20.58.340">
    <property type="entry name" value="Magnesium transport protein CorA, transmembrane region"/>
    <property type="match status" value="1"/>
</dbReference>
<keyword evidence="8" id="KW-1185">Reference proteome</keyword>
<keyword evidence="3 6" id="KW-1133">Transmembrane helix</keyword>
<sequence length="549" mass="60171">MQKSASGDSREHGNARTLIKKGSSRCEILTWAEKKAKYELKTLATSTALQEELEKAIAANSASKSTASDGSTSAGVSELHQKPVVILHGLRHDFIRVLLGKTLGIAPSFLEAHAGRRGYWPHSRRGTGAGHESSFTNLIYPELVEAGSSFHQSLASILKFGDGQLEGHSTTSDMDEVDLLDGPILKSLSEGLESIDELGVALCRLSFWVGDLVDVIFLERQVWEDDRVSFKKAKMTKHSVTKQPAFKVNREIGRMEKPWEVILQEGNEAPSLRELIGETLDFETCTDRAIPLGQVLKELLHEHWLRLFDVLVMDETWSATCLASLQKHAESNELLVGETFRRTPITTSDLEFGTVGVGNWKAIAKTLMRMFCMTATAIETTRGGDSSINGGFSSESDVDDESSVSQSSAIKMKLFDADAAVASAGRRSEQALDRVTYIGAILLPVSIVSGMLSMSESFQPGARLFWVFWAISIPLIAVTVLVILVDKERVTEVWASIPSMESQTAGDGASVVLLGKGSVHPSLKEGQDYPLTVDGNPQPRRQWRQQRNL</sequence>
<evidence type="ECO:0000256" key="2">
    <source>
        <dbReference type="ARBA" id="ARBA00022692"/>
    </source>
</evidence>
<keyword evidence="4 6" id="KW-0472">Membrane</keyword>
<evidence type="ECO:0000256" key="1">
    <source>
        <dbReference type="ARBA" id="ARBA00004141"/>
    </source>
</evidence>
<evidence type="ECO:0000313" key="7">
    <source>
        <dbReference type="EMBL" id="KAJ4387755.1"/>
    </source>
</evidence>
<dbReference type="GO" id="GO:0016020">
    <property type="term" value="C:membrane"/>
    <property type="evidence" value="ECO:0007669"/>
    <property type="project" value="UniProtKB-SubCell"/>
</dbReference>
<comment type="subcellular location">
    <subcellularLocation>
        <location evidence="1">Membrane</location>
        <topology evidence="1">Multi-pass membrane protein</topology>
    </subcellularLocation>
</comment>
<feature type="transmembrane region" description="Helical" evidence="6">
    <location>
        <begin position="435"/>
        <end position="454"/>
    </location>
</feature>
<proteinExistence type="predicted"/>